<feature type="transmembrane region" description="Helical" evidence="1">
    <location>
        <begin position="74"/>
        <end position="91"/>
    </location>
</feature>
<keyword evidence="1" id="KW-0812">Transmembrane</keyword>
<dbReference type="AlphaFoldDB" id="A0A370L0Y7"/>
<evidence type="ECO:0000256" key="1">
    <source>
        <dbReference type="SAM" id="Phobius"/>
    </source>
</evidence>
<proteinExistence type="predicted"/>
<sequence length="147" mass="16599">MLIMKDRIFYRDQRGVVVTQRYVRTRHKDQALAPITSVRIGRDAFYLALACGAGLALFAWAFGDLLFFAEQVGLAGFAVVVLAAGYSLATLEMGTHLHEKRMLVGDYWSVRRIRDAVMDARRDLTDRMDEGEGHRAMHRNPDDDGPV</sequence>
<accession>A0A370L0Y7</accession>
<protein>
    <submittedName>
        <fullName evidence="2">Uncharacterized protein</fullName>
    </submittedName>
</protein>
<gene>
    <name evidence="2" type="ORF">DWE98_22400</name>
</gene>
<feature type="transmembrane region" description="Helical" evidence="1">
    <location>
        <begin position="44"/>
        <end position="62"/>
    </location>
</feature>
<name>A0A370L0Y7_9HYPH</name>
<keyword evidence="3" id="KW-1185">Reference proteome</keyword>
<keyword evidence="1" id="KW-0472">Membrane</keyword>
<dbReference type="Proteomes" id="UP000255207">
    <property type="component" value="Unassembled WGS sequence"/>
</dbReference>
<keyword evidence="1" id="KW-1133">Transmembrane helix</keyword>
<organism evidence="2 3">
    <name type="scientific">Bosea caraganae</name>
    <dbReference type="NCBI Taxonomy" id="2763117"/>
    <lineage>
        <taxon>Bacteria</taxon>
        <taxon>Pseudomonadati</taxon>
        <taxon>Pseudomonadota</taxon>
        <taxon>Alphaproteobacteria</taxon>
        <taxon>Hyphomicrobiales</taxon>
        <taxon>Boseaceae</taxon>
        <taxon>Bosea</taxon>
    </lineage>
</organism>
<reference evidence="3" key="1">
    <citation type="submission" date="2018-07" db="EMBL/GenBank/DDBJ databases">
        <authorList>
            <person name="Safronova V.I."/>
            <person name="Chirak E.R."/>
            <person name="Sazanova A.L."/>
        </authorList>
    </citation>
    <scope>NUCLEOTIDE SEQUENCE [LARGE SCALE GENOMIC DNA]</scope>
    <source>
        <strain evidence="3">RCAM04685</strain>
    </source>
</reference>
<comment type="caution">
    <text evidence="2">The sequence shown here is derived from an EMBL/GenBank/DDBJ whole genome shotgun (WGS) entry which is preliminary data.</text>
</comment>
<dbReference type="EMBL" id="QQTP01000014">
    <property type="protein sequence ID" value="RDJ21076.1"/>
    <property type="molecule type" value="Genomic_DNA"/>
</dbReference>
<evidence type="ECO:0000313" key="3">
    <source>
        <dbReference type="Proteomes" id="UP000255207"/>
    </source>
</evidence>
<evidence type="ECO:0000313" key="2">
    <source>
        <dbReference type="EMBL" id="RDJ21076.1"/>
    </source>
</evidence>